<dbReference type="InterPro" id="IPR051913">
    <property type="entry name" value="GH2_Domain-Containing"/>
</dbReference>
<comment type="similarity">
    <text evidence="1">Belongs to the glycosyl hydrolase 2 family.</text>
</comment>
<dbReference type="Gene3D" id="3.20.20.80">
    <property type="entry name" value="Glycosidases"/>
    <property type="match status" value="1"/>
</dbReference>
<dbReference type="InterPro" id="IPR008979">
    <property type="entry name" value="Galactose-bd-like_sf"/>
</dbReference>
<dbReference type="InterPro" id="IPR006101">
    <property type="entry name" value="Glyco_hydro_2"/>
</dbReference>
<organism evidence="9 10">
    <name type="scientific">Blautia hominis</name>
    <dbReference type="NCBI Taxonomy" id="2025493"/>
    <lineage>
        <taxon>Bacteria</taxon>
        <taxon>Bacillati</taxon>
        <taxon>Bacillota</taxon>
        <taxon>Clostridia</taxon>
        <taxon>Lachnospirales</taxon>
        <taxon>Lachnospiraceae</taxon>
        <taxon>Blautia</taxon>
    </lineage>
</organism>
<evidence type="ECO:0000259" key="7">
    <source>
        <dbReference type="Pfam" id="PF16355"/>
    </source>
</evidence>
<dbReference type="InterPro" id="IPR036156">
    <property type="entry name" value="Beta-gal/glucu_dom_sf"/>
</dbReference>
<dbReference type="SUPFAM" id="SSF49785">
    <property type="entry name" value="Galactose-binding domain-like"/>
    <property type="match status" value="1"/>
</dbReference>
<comment type="caution">
    <text evidence="9">The sequence shown here is derived from an EMBL/GenBank/DDBJ whole genome shotgun (WGS) entry which is preliminary data.</text>
</comment>
<keyword evidence="10" id="KW-1185">Reference proteome</keyword>
<evidence type="ECO:0000256" key="1">
    <source>
        <dbReference type="ARBA" id="ARBA00007401"/>
    </source>
</evidence>
<keyword evidence="2 9" id="KW-0378">Hydrolase</keyword>
<keyword evidence="3" id="KW-0326">Glycosidase</keyword>
<sequence length="829" mass="92822">MQCVKFNTGWIFEKTEKDSQLRAFQGKKNTVAVTLPYDAMIRENRDRDCPAGAQSGFYPGGVYAYEKTFSAPEAWKTQDVFLEFEGVYGISRVWVNGALAAVNKNGYVGFLVNLKPWIFYGEENIIRVDVDNSRQPNSRWYTGSGIYRDVNLLIGTNVYIPRDALRITTLSVSDGVAVVEVCAGMKNIAGQGGEAECEIEISYDGKTVARDLQKVVFQSNENETMRVQIQILSPKKWTPDYPNLYECIIRTQIGGKVCDTLKTHFGIRVLALDSVNGFQINGETVKLRGACIHHDNGIIGAETFPETEWYRCKRLKEAGFNALRSSHHPISRAMLDACDRLGMLVMDELTDVWNRHKNTCDDADIFQEEAEQWIAHMIAKDYNHPSVVIYSIGNEIQEAGTKQGAQINRFLCNKIHSLDSTRYTTNALNGLNCAGKRLKVIMNDVIAKFGMDTSSRGSGEGSNALNSFMSLMAGERGDFFATHPLVTEALEECAQSCDITGLNYLSGRYLLEHELHPGKTVVGTETYPGDIENLWSLVEENSHVIGDFTWAGYDYIGEAGVGIFHYDGKENFSSIYPERLGYIGDIDLIGNRRPISYFREIIYGLTEHPYIAVERMEHTGQISSKTAWMFKDNISSWTWTGYEGIEASVDVYSSADEVELFLNGKSLGKKPAGKQHHFTAAYRVPYKPGELFAIAYCAGKTVGEYRIQSAGEANVLRAEQVTENETELAYVKVWLEDEQGNQNSLERKRVHANVTGNGRLEGFGTANPCSEEDYFADTVTTYDGYAMAAVRWMNPDSEEPVYIQFSADGCREVEIKIQIERGGNRDGKK</sequence>
<dbReference type="InterPro" id="IPR006102">
    <property type="entry name" value="Ig-like_GH2"/>
</dbReference>
<evidence type="ECO:0000256" key="2">
    <source>
        <dbReference type="ARBA" id="ARBA00022801"/>
    </source>
</evidence>
<dbReference type="Pfam" id="PF00703">
    <property type="entry name" value="Glyco_hydro_2"/>
    <property type="match status" value="1"/>
</dbReference>
<dbReference type="Pfam" id="PF18565">
    <property type="entry name" value="Glyco_hydro2_C5"/>
    <property type="match status" value="1"/>
</dbReference>
<dbReference type="InterPro" id="IPR013783">
    <property type="entry name" value="Ig-like_fold"/>
</dbReference>
<dbReference type="PANTHER" id="PTHR42732:SF1">
    <property type="entry name" value="BETA-MANNOSIDASE"/>
    <property type="match status" value="1"/>
</dbReference>
<dbReference type="RefSeq" id="WP_256162387.1">
    <property type="nucleotide sequence ID" value="NZ_BAABYW010000003.1"/>
</dbReference>
<feature type="domain" description="Glycoside hydrolase family 2" evidence="8">
    <location>
        <begin position="719"/>
        <end position="815"/>
    </location>
</feature>
<dbReference type="InterPro" id="IPR017853">
    <property type="entry name" value="GH"/>
</dbReference>
<name>A0ABQ0BKL5_9FIRM</name>
<feature type="domain" description="Glycoside hydrolase family 2 catalytic" evidence="5">
    <location>
        <begin position="278"/>
        <end position="445"/>
    </location>
</feature>
<protein>
    <submittedName>
        <fullName evidence="9">Glycoside hydrolase family 2 TIM barrel-domain containing protein</fullName>
    </submittedName>
</protein>
<feature type="domain" description="DUF4982" evidence="7">
    <location>
        <begin position="647"/>
        <end position="702"/>
    </location>
</feature>
<dbReference type="SUPFAM" id="SSF51445">
    <property type="entry name" value="(Trans)glycosidases"/>
    <property type="match status" value="1"/>
</dbReference>
<dbReference type="InterPro" id="IPR006103">
    <property type="entry name" value="Glyco_hydro_2_cat"/>
</dbReference>
<dbReference type="Pfam" id="PF16355">
    <property type="entry name" value="DUF4982"/>
    <property type="match status" value="1"/>
</dbReference>
<dbReference type="SUPFAM" id="SSF49303">
    <property type="entry name" value="beta-Galactosidase/glucuronidase domain"/>
    <property type="match status" value="1"/>
</dbReference>
<evidence type="ECO:0000256" key="3">
    <source>
        <dbReference type="ARBA" id="ARBA00023295"/>
    </source>
</evidence>
<evidence type="ECO:0000313" key="9">
    <source>
        <dbReference type="EMBL" id="GAA6412007.1"/>
    </source>
</evidence>
<dbReference type="Pfam" id="PF02837">
    <property type="entry name" value="Glyco_hydro_2_N"/>
    <property type="match status" value="1"/>
</dbReference>
<dbReference type="Gene3D" id="2.60.40.10">
    <property type="entry name" value="Immunoglobulins"/>
    <property type="match status" value="3"/>
</dbReference>
<accession>A0ABQ0BKL5</accession>
<dbReference type="PANTHER" id="PTHR42732">
    <property type="entry name" value="BETA-GALACTOSIDASE"/>
    <property type="match status" value="1"/>
</dbReference>
<dbReference type="InterPro" id="IPR032311">
    <property type="entry name" value="DUF4982"/>
</dbReference>
<gene>
    <name evidence="9" type="ORF">K040078D81_61240</name>
</gene>
<dbReference type="Proteomes" id="UP001600943">
    <property type="component" value="Unassembled WGS sequence"/>
</dbReference>
<dbReference type="InterPro" id="IPR040605">
    <property type="entry name" value="Glyco_hydro2_dom5"/>
</dbReference>
<feature type="domain" description="Glycosyl hydrolases family 2 sugar binding" evidence="6">
    <location>
        <begin position="63"/>
        <end position="153"/>
    </location>
</feature>
<evidence type="ECO:0000259" key="4">
    <source>
        <dbReference type="Pfam" id="PF00703"/>
    </source>
</evidence>
<dbReference type="Pfam" id="PF02836">
    <property type="entry name" value="Glyco_hydro_2_C"/>
    <property type="match status" value="1"/>
</dbReference>
<evidence type="ECO:0000259" key="6">
    <source>
        <dbReference type="Pfam" id="PF02837"/>
    </source>
</evidence>
<reference evidence="9 10" key="1">
    <citation type="submission" date="2024-04" db="EMBL/GenBank/DDBJ databases">
        <title>Defined microbial consortia suppress multidrug-resistant proinflammatory Enterobacteriaceae via ecological control.</title>
        <authorList>
            <person name="Furuichi M."/>
            <person name="Kawaguchi T."/>
            <person name="Pust M."/>
            <person name="Yasuma K."/>
            <person name="Plichta D."/>
            <person name="Hasegawa N."/>
            <person name="Ohya T."/>
            <person name="Bhattarai S."/>
            <person name="Sasajima S."/>
            <person name="Aoto Y."/>
            <person name="Tuganbaev T."/>
            <person name="Yaginuma M."/>
            <person name="Ueda M."/>
            <person name="Okahashi N."/>
            <person name="Amafuji K."/>
            <person name="Kiridooshi Y."/>
            <person name="Sugita K."/>
            <person name="Strazar M."/>
            <person name="Skelly A."/>
            <person name="Suda W."/>
            <person name="Hattori M."/>
            <person name="Nakamoto N."/>
            <person name="Caballero S."/>
            <person name="Norman J."/>
            <person name="Olle B."/>
            <person name="Tanoue T."/>
            <person name="Arita M."/>
            <person name="Bucci V."/>
            <person name="Atarashi K."/>
            <person name="Xavier R."/>
            <person name="Honda K."/>
        </authorList>
    </citation>
    <scope>NUCLEOTIDE SEQUENCE [LARGE SCALE GENOMIC DNA]</scope>
    <source>
        <strain evidence="10">k04-0078-D8-1</strain>
    </source>
</reference>
<proteinExistence type="inferred from homology"/>
<evidence type="ECO:0000313" key="10">
    <source>
        <dbReference type="Proteomes" id="UP001600943"/>
    </source>
</evidence>
<evidence type="ECO:0000259" key="8">
    <source>
        <dbReference type="Pfam" id="PF18565"/>
    </source>
</evidence>
<evidence type="ECO:0000259" key="5">
    <source>
        <dbReference type="Pfam" id="PF02836"/>
    </source>
</evidence>
<feature type="domain" description="Glycoside hydrolase family 2 immunoglobulin-like beta-sandwich" evidence="4">
    <location>
        <begin position="165"/>
        <end position="268"/>
    </location>
</feature>
<dbReference type="Gene3D" id="2.60.120.260">
    <property type="entry name" value="Galactose-binding domain-like"/>
    <property type="match status" value="1"/>
</dbReference>
<dbReference type="EMBL" id="BAABYW010000003">
    <property type="protein sequence ID" value="GAA6412007.1"/>
    <property type="molecule type" value="Genomic_DNA"/>
</dbReference>
<dbReference type="GO" id="GO:0016787">
    <property type="term" value="F:hydrolase activity"/>
    <property type="evidence" value="ECO:0007669"/>
    <property type="project" value="UniProtKB-KW"/>
</dbReference>
<dbReference type="InterPro" id="IPR006104">
    <property type="entry name" value="Glyco_hydro_2_N"/>
</dbReference>
<dbReference type="PRINTS" id="PR00132">
    <property type="entry name" value="GLHYDRLASE2"/>
</dbReference>